<feature type="transmembrane region" description="Helical" evidence="2">
    <location>
        <begin position="210"/>
        <end position="228"/>
    </location>
</feature>
<organism evidence="3 4">
    <name type="scientific">Pyrenophora tritici-repentis</name>
    <dbReference type="NCBI Taxonomy" id="45151"/>
    <lineage>
        <taxon>Eukaryota</taxon>
        <taxon>Fungi</taxon>
        <taxon>Dikarya</taxon>
        <taxon>Ascomycota</taxon>
        <taxon>Pezizomycotina</taxon>
        <taxon>Dothideomycetes</taxon>
        <taxon>Pleosporomycetidae</taxon>
        <taxon>Pleosporales</taxon>
        <taxon>Pleosporineae</taxon>
        <taxon>Pleosporaceae</taxon>
        <taxon>Pyrenophora</taxon>
    </lineage>
</organism>
<proteinExistence type="predicted"/>
<dbReference type="AlphaFoldDB" id="A0A922SZK7"/>
<feature type="compositionally biased region" description="Low complexity" evidence="1">
    <location>
        <begin position="691"/>
        <end position="709"/>
    </location>
</feature>
<keyword evidence="2" id="KW-0812">Transmembrane</keyword>
<gene>
    <name evidence="3" type="ORF">Ptr86124_008197</name>
</gene>
<protein>
    <submittedName>
        <fullName evidence="3">Uncharacterized protein</fullName>
    </submittedName>
</protein>
<evidence type="ECO:0000313" key="4">
    <source>
        <dbReference type="Proteomes" id="UP000249757"/>
    </source>
</evidence>
<keyword evidence="2" id="KW-1133">Transmembrane helix</keyword>
<feature type="transmembrane region" description="Helical" evidence="2">
    <location>
        <begin position="497"/>
        <end position="516"/>
    </location>
</feature>
<dbReference type="Proteomes" id="UP000249757">
    <property type="component" value="Unassembled WGS sequence"/>
</dbReference>
<dbReference type="EMBL" id="NRDI02000010">
    <property type="protein sequence ID" value="KAI1513177.1"/>
    <property type="molecule type" value="Genomic_DNA"/>
</dbReference>
<keyword evidence="2" id="KW-0472">Membrane</keyword>
<reference evidence="4" key="1">
    <citation type="journal article" date="2022" name="Microb. Genom.">
        <title>A global pangenome for the wheat fungal pathogen Pyrenophora tritici-repentis and prediction of effector protein structural homology.</title>
        <authorList>
            <person name="Moolhuijzen P.M."/>
            <person name="See P.T."/>
            <person name="Shi G."/>
            <person name="Powell H.R."/>
            <person name="Cockram J."/>
            <person name="Jorgensen L.N."/>
            <person name="Benslimane H."/>
            <person name="Strelkov S.E."/>
            <person name="Turner J."/>
            <person name="Liu Z."/>
            <person name="Moffat C.S."/>
        </authorList>
    </citation>
    <scope>NUCLEOTIDE SEQUENCE [LARGE SCALE GENOMIC DNA]</scope>
</reference>
<evidence type="ECO:0000256" key="2">
    <source>
        <dbReference type="SAM" id="Phobius"/>
    </source>
</evidence>
<feature type="transmembrane region" description="Helical" evidence="2">
    <location>
        <begin position="431"/>
        <end position="461"/>
    </location>
</feature>
<comment type="caution">
    <text evidence="3">The sequence shown here is derived from an EMBL/GenBank/DDBJ whole genome shotgun (WGS) entry which is preliminary data.</text>
</comment>
<keyword evidence="4" id="KW-1185">Reference proteome</keyword>
<name>A0A922SZK7_9PLEO</name>
<accession>A0A922SZK7</accession>
<feature type="region of interest" description="Disordered" evidence="1">
    <location>
        <begin position="684"/>
        <end position="790"/>
    </location>
</feature>
<evidence type="ECO:0000256" key="1">
    <source>
        <dbReference type="SAM" id="MobiDB-lite"/>
    </source>
</evidence>
<feature type="transmembrane region" description="Helical" evidence="2">
    <location>
        <begin position="398"/>
        <end position="419"/>
    </location>
</feature>
<evidence type="ECO:0000313" key="3">
    <source>
        <dbReference type="EMBL" id="KAI1513177.1"/>
    </source>
</evidence>
<feature type="transmembrane region" description="Helical" evidence="2">
    <location>
        <begin position="244"/>
        <end position="262"/>
    </location>
</feature>
<sequence length="790" mass="89842">MGINIDQCAQDFASNKTLQDLWSWTGPIIGVVRNNTTQISREGCLHVCGTGYDAYPWKDISGVITTWILPVIGTLLQAPFESNATWRTLLAITRWVGSPIASLSYVLWNIKVSAKAALMVDMAVRYDETPGRETHFGSMRDSMYLLLVMNQYTLTPTARLRELQKEAEGLLRITLFSKDLKLIETRSGKTLREKRGKLAREVREIRRRGAVPVFISIMWFLFAFSLSIQDSFVHLGANSTAHDLALGCLLAWFPILILGSIVDRNPIAADVIRKKLSKLVDQVHCSLRDSENREKFISTFKDEIDYPELRLWIEKIANVDEHLYSQMHDFFVEFAGQARIRWHYGAAHAILSDIENCYVADKGRNWLANEQEARASLVLGRINDDGLMWFDLREFWQIWTAIIIVGGSCGGAFILSYFTPTVGLGCRSGGYTIFFSVSLGLLVAEMTVWLFLSAACVEPALIQRAGSRIRRYSATFSPEDNRVVNEWKKLRQRTMRFLRTVGNYFLTAFVSVTYLFPLWRRNTYTFNNGIRNDVENLKDYWGDMTPQRKWELFFFRPVETFNTIWLIYIVLAQILGWYQTCECITSHWAGGGGYVDFTAQDTAGPWVSPFWTTGTILTSTVMGGSMLYITVEWCQQSFLSTEVYAEAMRGLRRTRRWRRGKTLVWEMGERGAQTTAELAQYTNTHDHDRPNSNTHDNFDNNNNNNNNNTWLPIHQPSPFVERTLSPPTPGMSHRRNESDASSSPMDPLTLPPRQSEDSSSPLIRVPSQVLVVQGEGAVRGSSEGRGGSEV</sequence>